<organism evidence="8 9">
    <name type="scientific">Saonia flava</name>
    <dbReference type="NCBI Taxonomy" id="523696"/>
    <lineage>
        <taxon>Bacteria</taxon>
        <taxon>Pseudomonadati</taxon>
        <taxon>Bacteroidota</taxon>
        <taxon>Flavobacteriia</taxon>
        <taxon>Flavobacteriales</taxon>
        <taxon>Flavobacteriaceae</taxon>
        <taxon>Saonia</taxon>
    </lineage>
</organism>
<dbReference type="InterPro" id="IPR033985">
    <property type="entry name" value="SusD-like_N"/>
</dbReference>
<dbReference type="AlphaFoldDB" id="A0A846QS46"/>
<dbReference type="InterPro" id="IPR012944">
    <property type="entry name" value="SusD_RagB_dom"/>
</dbReference>
<evidence type="ECO:0000256" key="2">
    <source>
        <dbReference type="ARBA" id="ARBA00006275"/>
    </source>
</evidence>
<evidence type="ECO:0000256" key="3">
    <source>
        <dbReference type="ARBA" id="ARBA00022729"/>
    </source>
</evidence>
<dbReference type="EMBL" id="JAATJJ010000001">
    <property type="protein sequence ID" value="NJB71816.1"/>
    <property type="molecule type" value="Genomic_DNA"/>
</dbReference>
<keyword evidence="4" id="KW-0472">Membrane</keyword>
<keyword evidence="9" id="KW-1185">Reference proteome</keyword>
<dbReference type="Pfam" id="PF07980">
    <property type="entry name" value="SusD_RagB"/>
    <property type="match status" value="1"/>
</dbReference>
<comment type="caution">
    <text evidence="8">The sequence shown here is derived from an EMBL/GenBank/DDBJ whole genome shotgun (WGS) entry which is preliminary data.</text>
</comment>
<dbReference type="Proteomes" id="UP000590442">
    <property type="component" value="Unassembled WGS sequence"/>
</dbReference>
<evidence type="ECO:0000259" key="6">
    <source>
        <dbReference type="Pfam" id="PF07980"/>
    </source>
</evidence>
<keyword evidence="3" id="KW-0732">Signal</keyword>
<evidence type="ECO:0000256" key="4">
    <source>
        <dbReference type="ARBA" id="ARBA00023136"/>
    </source>
</evidence>
<evidence type="ECO:0000313" key="9">
    <source>
        <dbReference type="Proteomes" id="UP000590442"/>
    </source>
</evidence>
<gene>
    <name evidence="8" type="ORF">GGR42_002278</name>
</gene>
<comment type="subcellular location">
    <subcellularLocation>
        <location evidence="1">Cell outer membrane</location>
    </subcellularLocation>
</comment>
<feature type="domain" description="RagB/SusD" evidence="6">
    <location>
        <begin position="310"/>
        <end position="537"/>
    </location>
</feature>
<name>A0A846QS46_9FLAO</name>
<sequence>MKRIIISLFVATVVLTSCEDTIEVDNKGFGTAEEFYVTKDGFESLINANYSRLRDIYGERPYMFSAGTDLYAEGSGRAAEPIGLSQYTQLNPASEDVDFIYINAYKAIRQANTAIFYSDITEQTPDISARVGEVKYLRANAYFLLVQSYGGVPLVDDLIDSPVTEFDRDSAEAVYDLILQDLNDALGSVGTGDGRVNRKAVLHLLAKVHLTRGYESFGTPTDFSMAADFADQAIGGQGLNLSFADLWDYSNQSNEEVIFSVKYSAGSISSDPTELGNQQATFFGPYMGGNEVAGDAPNRSYTLLATDFALRLFTEDDERYEGSFMTQVYKPYYLEHVTDDLSGEGISEFYEPYWFTPADSAAYVNSIVQNTDFEYHSYETTYAQVVSGDWETIPLKKFDDPSAPYGAETSTRDIVLSRLGETYLVAAEAYLMSGQAAIGLQRLNVVRQRAGVMDATLTDFDIDYILDERARELFGEYHRWFDLKRTGKLVERASMHHPLIEESNFAGTGGELKILRPIPQSALDLNGNKNFPQNPAYN</sequence>
<evidence type="ECO:0000256" key="5">
    <source>
        <dbReference type="ARBA" id="ARBA00023237"/>
    </source>
</evidence>
<reference evidence="8 9" key="1">
    <citation type="submission" date="2020-03" db="EMBL/GenBank/DDBJ databases">
        <title>Genomic Encyclopedia of Type Strains, Phase IV (KMG-IV): sequencing the most valuable type-strain genomes for metagenomic binning, comparative biology and taxonomic classification.</title>
        <authorList>
            <person name="Goeker M."/>
        </authorList>
    </citation>
    <scope>NUCLEOTIDE SEQUENCE [LARGE SCALE GENOMIC DNA]</scope>
    <source>
        <strain evidence="8 9">DSM 29762</strain>
    </source>
</reference>
<dbReference type="Gene3D" id="1.25.40.390">
    <property type="match status" value="1"/>
</dbReference>
<evidence type="ECO:0008006" key="10">
    <source>
        <dbReference type="Google" id="ProtNLM"/>
    </source>
</evidence>
<dbReference type="PROSITE" id="PS51257">
    <property type="entry name" value="PROKAR_LIPOPROTEIN"/>
    <property type="match status" value="1"/>
</dbReference>
<evidence type="ECO:0000259" key="7">
    <source>
        <dbReference type="Pfam" id="PF14322"/>
    </source>
</evidence>
<dbReference type="RefSeq" id="WP_167963972.1">
    <property type="nucleotide sequence ID" value="NZ_JAATJJ010000001.1"/>
</dbReference>
<feature type="domain" description="SusD-like N-terminal" evidence="7">
    <location>
        <begin position="43"/>
        <end position="210"/>
    </location>
</feature>
<dbReference type="InterPro" id="IPR011990">
    <property type="entry name" value="TPR-like_helical_dom_sf"/>
</dbReference>
<protein>
    <recommendedName>
        <fullName evidence="10">Starch-binding associating with outer membrane</fullName>
    </recommendedName>
</protein>
<dbReference type="GO" id="GO:0009279">
    <property type="term" value="C:cell outer membrane"/>
    <property type="evidence" value="ECO:0007669"/>
    <property type="project" value="UniProtKB-SubCell"/>
</dbReference>
<accession>A0A846QS46</accession>
<dbReference type="SUPFAM" id="SSF48452">
    <property type="entry name" value="TPR-like"/>
    <property type="match status" value="1"/>
</dbReference>
<evidence type="ECO:0000256" key="1">
    <source>
        <dbReference type="ARBA" id="ARBA00004442"/>
    </source>
</evidence>
<proteinExistence type="inferred from homology"/>
<evidence type="ECO:0000313" key="8">
    <source>
        <dbReference type="EMBL" id="NJB71816.1"/>
    </source>
</evidence>
<keyword evidence="5" id="KW-0998">Cell outer membrane</keyword>
<comment type="similarity">
    <text evidence="2">Belongs to the SusD family.</text>
</comment>
<dbReference type="Pfam" id="PF14322">
    <property type="entry name" value="SusD-like_3"/>
    <property type="match status" value="1"/>
</dbReference>